<keyword evidence="6 9" id="KW-0067">ATP-binding</keyword>
<dbReference type="CDD" id="cd03257">
    <property type="entry name" value="ABC_NikE_OppD_transporters"/>
    <property type="match status" value="1"/>
</dbReference>
<proteinExistence type="inferred from homology"/>
<dbReference type="InterPro" id="IPR003439">
    <property type="entry name" value="ABC_transporter-like_ATP-bd"/>
</dbReference>
<keyword evidence="5" id="KW-0547">Nucleotide-binding</keyword>
<evidence type="ECO:0000313" key="10">
    <source>
        <dbReference type="Proteomes" id="UP001595868"/>
    </source>
</evidence>
<evidence type="ECO:0000313" key="9">
    <source>
        <dbReference type="EMBL" id="MFC4107998.1"/>
    </source>
</evidence>
<keyword evidence="7" id="KW-0472">Membrane</keyword>
<dbReference type="PROSITE" id="PS00211">
    <property type="entry name" value="ABC_TRANSPORTER_1"/>
    <property type="match status" value="1"/>
</dbReference>
<evidence type="ECO:0000256" key="1">
    <source>
        <dbReference type="ARBA" id="ARBA00004202"/>
    </source>
</evidence>
<dbReference type="InterPro" id="IPR027417">
    <property type="entry name" value="P-loop_NTPase"/>
</dbReference>
<reference evidence="10" key="1">
    <citation type="journal article" date="2019" name="Int. J. Syst. Evol. Microbiol.">
        <title>The Global Catalogue of Microorganisms (GCM) 10K type strain sequencing project: providing services to taxonomists for standard genome sequencing and annotation.</title>
        <authorList>
            <consortium name="The Broad Institute Genomics Platform"/>
            <consortium name="The Broad Institute Genome Sequencing Center for Infectious Disease"/>
            <person name="Wu L."/>
            <person name="Ma J."/>
        </authorList>
    </citation>
    <scope>NUCLEOTIDE SEQUENCE [LARGE SCALE GENOMIC DNA]</scope>
    <source>
        <strain evidence="10">2902at01</strain>
    </source>
</reference>
<dbReference type="InterPro" id="IPR050388">
    <property type="entry name" value="ABC_Ni/Peptide_Import"/>
</dbReference>
<dbReference type="Proteomes" id="UP001595868">
    <property type="component" value="Unassembled WGS sequence"/>
</dbReference>
<dbReference type="RefSeq" id="WP_377547655.1">
    <property type="nucleotide sequence ID" value="NZ_JBHSBN010000012.1"/>
</dbReference>
<dbReference type="NCBIfam" id="TIGR01727">
    <property type="entry name" value="oligo_HPY"/>
    <property type="match status" value="1"/>
</dbReference>
<evidence type="ECO:0000259" key="8">
    <source>
        <dbReference type="PROSITE" id="PS50893"/>
    </source>
</evidence>
<dbReference type="InterPro" id="IPR013563">
    <property type="entry name" value="Oligopep_ABC_C"/>
</dbReference>
<dbReference type="Pfam" id="PF08352">
    <property type="entry name" value="oligo_HPY"/>
    <property type="match status" value="1"/>
</dbReference>
<dbReference type="PANTHER" id="PTHR43297">
    <property type="entry name" value="OLIGOPEPTIDE TRANSPORT ATP-BINDING PROTEIN APPD"/>
    <property type="match status" value="1"/>
</dbReference>
<protein>
    <submittedName>
        <fullName evidence="9">ABC transporter ATP-binding protein</fullName>
    </submittedName>
</protein>
<dbReference type="SMART" id="SM00382">
    <property type="entry name" value="AAA"/>
    <property type="match status" value="1"/>
</dbReference>
<comment type="similarity">
    <text evidence="2">Belongs to the ABC transporter superfamily.</text>
</comment>
<keyword evidence="10" id="KW-1185">Reference proteome</keyword>
<evidence type="ECO:0000256" key="3">
    <source>
        <dbReference type="ARBA" id="ARBA00022448"/>
    </source>
</evidence>
<gene>
    <name evidence="9" type="ORF">ACFOX0_18960</name>
</gene>
<dbReference type="PANTHER" id="PTHR43297:SF2">
    <property type="entry name" value="DIPEPTIDE TRANSPORT ATP-BINDING PROTEIN DPPD"/>
    <property type="match status" value="1"/>
</dbReference>
<keyword evidence="4" id="KW-1003">Cell membrane</keyword>
<dbReference type="InterPro" id="IPR003593">
    <property type="entry name" value="AAA+_ATPase"/>
</dbReference>
<evidence type="ECO:0000256" key="4">
    <source>
        <dbReference type="ARBA" id="ARBA00022475"/>
    </source>
</evidence>
<dbReference type="PROSITE" id="PS50893">
    <property type="entry name" value="ABC_TRANSPORTER_2"/>
    <property type="match status" value="1"/>
</dbReference>
<sequence length="347" mass="37089">MSDPLLSVRDLTVRFRARAGTVTAVDRVSFDLAEGETLAVLGETGSGKSVTAQALMGLVPHPAGRVTGGQIHYAGSDLLARPRAQTRRLNGTELAMVFQDPLSSLNPVFRVGAQIGELFRRRQGASRAEARRKAIELMDRVGIPAAARRVDDYPHQFSGGMRQRVMIAMALALRPRLLIADEPTTALDVTVQAQIMALLAELKAEHRMAMILISHDLGVVAGVADRVMIMYAGRVVETGGLREVYDTMGHPYTRGLMASIPDLDGPRERLVPIPGAPPDLMRLPSGCPFRPRCAFATDVCATERPDLAPVPGPGAVDGGLPSPAGSHRAACHHTKEVLADVRPAVGS</sequence>
<dbReference type="InterPro" id="IPR017871">
    <property type="entry name" value="ABC_transporter-like_CS"/>
</dbReference>
<name>A0ABV8KPS4_9ACTN</name>
<evidence type="ECO:0000256" key="5">
    <source>
        <dbReference type="ARBA" id="ARBA00022741"/>
    </source>
</evidence>
<feature type="domain" description="ABC transporter" evidence="8">
    <location>
        <begin position="8"/>
        <end position="257"/>
    </location>
</feature>
<comment type="subcellular location">
    <subcellularLocation>
        <location evidence="1">Cell membrane</location>
        <topology evidence="1">Peripheral membrane protein</topology>
    </subcellularLocation>
</comment>
<dbReference type="EMBL" id="JBHSBN010000012">
    <property type="protein sequence ID" value="MFC4107998.1"/>
    <property type="molecule type" value="Genomic_DNA"/>
</dbReference>
<evidence type="ECO:0000256" key="2">
    <source>
        <dbReference type="ARBA" id="ARBA00005417"/>
    </source>
</evidence>
<dbReference type="Pfam" id="PF00005">
    <property type="entry name" value="ABC_tran"/>
    <property type="match status" value="1"/>
</dbReference>
<dbReference type="GO" id="GO:0005524">
    <property type="term" value="F:ATP binding"/>
    <property type="evidence" value="ECO:0007669"/>
    <property type="project" value="UniProtKB-KW"/>
</dbReference>
<accession>A0ABV8KPS4</accession>
<evidence type="ECO:0000256" key="7">
    <source>
        <dbReference type="ARBA" id="ARBA00023136"/>
    </source>
</evidence>
<evidence type="ECO:0000256" key="6">
    <source>
        <dbReference type="ARBA" id="ARBA00022840"/>
    </source>
</evidence>
<organism evidence="9 10">
    <name type="scientific">Micromonospora zhanjiangensis</name>
    <dbReference type="NCBI Taxonomy" id="1522057"/>
    <lineage>
        <taxon>Bacteria</taxon>
        <taxon>Bacillati</taxon>
        <taxon>Actinomycetota</taxon>
        <taxon>Actinomycetes</taxon>
        <taxon>Micromonosporales</taxon>
        <taxon>Micromonosporaceae</taxon>
        <taxon>Micromonospora</taxon>
    </lineage>
</organism>
<comment type="caution">
    <text evidence="9">The sequence shown here is derived from an EMBL/GenBank/DDBJ whole genome shotgun (WGS) entry which is preliminary data.</text>
</comment>
<keyword evidence="3" id="KW-0813">Transport</keyword>
<dbReference type="SUPFAM" id="SSF52540">
    <property type="entry name" value="P-loop containing nucleoside triphosphate hydrolases"/>
    <property type="match status" value="1"/>
</dbReference>
<dbReference type="Gene3D" id="3.40.50.300">
    <property type="entry name" value="P-loop containing nucleotide triphosphate hydrolases"/>
    <property type="match status" value="1"/>
</dbReference>